<dbReference type="EMBL" id="CM003603">
    <property type="protein sequence ID" value="KYP76260.1"/>
    <property type="molecule type" value="Genomic_DNA"/>
</dbReference>
<evidence type="ECO:0000256" key="1">
    <source>
        <dbReference type="SAM" id="Coils"/>
    </source>
</evidence>
<feature type="transmembrane region" description="Helical" evidence="2">
    <location>
        <begin position="79"/>
        <end position="100"/>
    </location>
</feature>
<keyword evidence="4" id="KW-1185">Reference proteome</keyword>
<sequence length="256" mass="29193">MLSRIRVCGFPRVAWRMIGLVSSLVGFTSYAMIPPFNKLFNYGELGLLVVIIYCALASLLCCFMLCCSTTWSLPNKRRSVLTAHVVFFVFMATCVYSFYVDKTQRNTKGDKTLNLVSCGSFSLVSLSVSRLSELGFETGVFNFFLGSLMVAVMKWNLVFALGAAAFCYILITIRTYSDPHSEMENTRQQETLEMENMDTTLVETEIDIEKEEENLETQLIEINRLPCNDLYCPNCSKCIERTILLKPKRKLFRQQV</sequence>
<evidence type="ECO:0000313" key="4">
    <source>
        <dbReference type="Proteomes" id="UP000075243"/>
    </source>
</evidence>
<accession>A0A151UAB0</accession>
<gene>
    <name evidence="3" type="ORF">KK1_020493</name>
</gene>
<keyword evidence="2" id="KW-1133">Transmembrane helix</keyword>
<dbReference type="Proteomes" id="UP000075243">
    <property type="component" value="Chromosome 1"/>
</dbReference>
<organism evidence="3 4">
    <name type="scientific">Cajanus cajan</name>
    <name type="common">Pigeon pea</name>
    <name type="synonym">Cajanus indicus</name>
    <dbReference type="NCBI Taxonomy" id="3821"/>
    <lineage>
        <taxon>Eukaryota</taxon>
        <taxon>Viridiplantae</taxon>
        <taxon>Streptophyta</taxon>
        <taxon>Embryophyta</taxon>
        <taxon>Tracheophyta</taxon>
        <taxon>Spermatophyta</taxon>
        <taxon>Magnoliopsida</taxon>
        <taxon>eudicotyledons</taxon>
        <taxon>Gunneridae</taxon>
        <taxon>Pentapetalae</taxon>
        <taxon>rosids</taxon>
        <taxon>fabids</taxon>
        <taxon>Fabales</taxon>
        <taxon>Fabaceae</taxon>
        <taxon>Papilionoideae</taxon>
        <taxon>50 kb inversion clade</taxon>
        <taxon>NPAAA clade</taxon>
        <taxon>indigoferoid/millettioid clade</taxon>
        <taxon>Phaseoleae</taxon>
        <taxon>Cajanus</taxon>
    </lineage>
</organism>
<reference evidence="3 4" key="1">
    <citation type="journal article" date="2012" name="Nat. Biotechnol.">
        <title>Draft genome sequence of pigeonpea (Cajanus cajan), an orphan legume crop of resource-poor farmers.</title>
        <authorList>
            <person name="Varshney R.K."/>
            <person name="Chen W."/>
            <person name="Li Y."/>
            <person name="Bharti A.K."/>
            <person name="Saxena R.K."/>
            <person name="Schlueter J.A."/>
            <person name="Donoghue M.T."/>
            <person name="Azam S."/>
            <person name="Fan G."/>
            <person name="Whaley A.M."/>
            <person name="Farmer A.D."/>
            <person name="Sheridan J."/>
            <person name="Iwata A."/>
            <person name="Tuteja R."/>
            <person name="Penmetsa R.V."/>
            <person name="Wu W."/>
            <person name="Upadhyaya H.D."/>
            <person name="Yang S.P."/>
            <person name="Shah T."/>
            <person name="Saxena K.B."/>
            <person name="Michael T."/>
            <person name="McCombie W.R."/>
            <person name="Yang B."/>
            <person name="Zhang G."/>
            <person name="Yang H."/>
            <person name="Wang J."/>
            <person name="Spillane C."/>
            <person name="Cook D.R."/>
            <person name="May G.D."/>
            <person name="Xu X."/>
            <person name="Jackson S.A."/>
        </authorList>
    </citation>
    <scope>NUCLEOTIDE SEQUENCE [LARGE SCALE GENOMIC DNA]</scope>
    <source>
        <strain evidence="4">cv. Asha</strain>
    </source>
</reference>
<feature type="transmembrane region" description="Helical" evidence="2">
    <location>
        <begin position="143"/>
        <end position="171"/>
    </location>
</feature>
<feature type="transmembrane region" description="Helical" evidence="2">
    <location>
        <begin position="45"/>
        <end position="73"/>
    </location>
</feature>
<keyword evidence="1" id="KW-0175">Coiled coil</keyword>
<dbReference type="Gramene" id="C.cajan_19906.t">
    <property type="protein sequence ID" value="C.cajan_19906.t.cds1"/>
    <property type="gene ID" value="C.cajan_19906"/>
</dbReference>
<proteinExistence type="predicted"/>
<keyword evidence="2" id="KW-0472">Membrane</keyword>
<feature type="coiled-coil region" evidence="1">
    <location>
        <begin position="194"/>
        <end position="221"/>
    </location>
</feature>
<feature type="transmembrane region" description="Helical" evidence="2">
    <location>
        <begin position="13"/>
        <end position="33"/>
    </location>
</feature>
<keyword evidence="2" id="KW-0812">Transmembrane</keyword>
<name>A0A151UAB0_CAJCA</name>
<evidence type="ECO:0000313" key="3">
    <source>
        <dbReference type="EMBL" id="KYP76260.1"/>
    </source>
</evidence>
<protein>
    <submittedName>
        <fullName evidence="3">Uncharacterized protein</fullName>
    </submittedName>
</protein>
<evidence type="ECO:0000256" key="2">
    <source>
        <dbReference type="SAM" id="Phobius"/>
    </source>
</evidence>
<dbReference type="AlphaFoldDB" id="A0A151UAB0"/>